<dbReference type="GO" id="GO:0006310">
    <property type="term" value="P:DNA recombination"/>
    <property type="evidence" value="ECO:0007669"/>
    <property type="project" value="UniProtKB-KW"/>
</dbReference>
<keyword evidence="1" id="KW-0227">DNA damage</keyword>
<keyword evidence="1" id="KW-0547">Nucleotide-binding</keyword>
<sequence length="76" mass="8333">MGHKGGFEALNRTLKDIRGNDDMMGGVTVLLAGDFRQTLLIVPRGTRADEVKACIKASNLWPLVKISTLRKTCECT</sequence>
<dbReference type="Pfam" id="PF05970">
    <property type="entry name" value="PIF1"/>
    <property type="match status" value="1"/>
</dbReference>
<dbReference type="EMBL" id="CAVLGL010000013">
    <property type="protein sequence ID" value="CAK1580550.1"/>
    <property type="molecule type" value="Genomic_DNA"/>
</dbReference>
<dbReference type="Proteomes" id="UP001314205">
    <property type="component" value="Unassembled WGS sequence"/>
</dbReference>
<evidence type="ECO:0000313" key="4">
    <source>
        <dbReference type="Proteomes" id="UP001314205"/>
    </source>
</evidence>
<dbReference type="GO" id="GO:0016787">
    <property type="term" value="F:hydrolase activity"/>
    <property type="evidence" value="ECO:0007669"/>
    <property type="project" value="UniProtKB-KW"/>
</dbReference>
<keyword evidence="1" id="KW-0067">ATP-binding</keyword>
<keyword evidence="1" id="KW-0347">Helicase</keyword>
<keyword evidence="1" id="KW-0234">DNA repair</keyword>
<keyword evidence="1" id="KW-0233">DNA recombination</keyword>
<evidence type="ECO:0000259" key="2">
    <source>
        <dbReference type="Pfam" id="PF05970"/>
    </source>
</evidence>
<protein>
    <recommendedName>
        <fullName evidence="1">ATP-dependent DNA helicase</fullName>
        <ecNumber evidence="1">5.6.2.3</ecNumber>
    </recommendedName>
</protein>
<dbReference type="GO" id="GO:0005524">
    <property type="term" value="F:ATP binding"/>
    <property type="evidence" value="ECO:0007669"/>
    <property type="project" value="UniProtKB-KW"/>
</dbReference>
<comment type="cofactor">
    <cofactor evidence="1">
        <name>Mg(2+)</name>
        <dbReference type="ChEBI" id="CHEBI:18420"/>
    </cofactor>
</comment>
<dbReference type="GO" id="GO:0000723">
    <property type="term" value="P:telomere maintenance"/>
    <property type="evidence" value="ECO:0007669"/>
    <property type="project" value="InterPro"/>
</dbReference>
<dbReference type="AlphaFoldDB" id="A0AAV1KBU2"/>
<keyword evidence="4" id="KW-1185">Reference proteome</keyword>
<dbReference type="InterPro" id="IPR010285">
    <property type="entry name" value="DNA_helicase_pif1-like_DEAD"/>
</dbReference>
<comment type="catalytic activity">
    <reaction evidence="1">
        <text>ATP + H2O = ADP + phosphate + H(+)</text>
        <dbReference type="Rhea" id="RHEA:13065"/>
        <dbReference type="ChEBI" id="CHEBI:15377"/>
        <dbReference type="ChEBI" id="CHEBI:15378"/>
        <dbReference type="ChEBI" id="CHEBI:30616"/>
        <dbReference type="ChEBI" id="CHEBI:43474"/>
        <dbReference type="ChEBI" id="CHEBI:456216"/>
        <dbReference type="EC" id="5.6.2.3"/>
    </reaction>
</comment>
<dbReference type="PANTHER" id="PTHR10492">
    <property type="match status" value="1"/>
</dbReference>
<comment type="similarity">
    <text evidence="1">Belongs to the helicase family.</text>
</comment>
<gene>
    <name evidence="3" type="ORF">PARMNEM_LOCUS2334</name>
</gene>
<evidence type="ECO:0000313" key="3">
    <source>
        <dbReference type="EMBL" id="CAK1580550.1"/>
    </source>
</evidence>
<evidence type="ECO:0000256" key="1">
    <source>
        <dbReference type="RuleBase" id="RU363044"/>
    </source>
</evidence>
<dbReference type="GO" id="GO:0043139">
    <property type="term" value="F:5'-3' DNA helicase activity"/>
    <property type="evidence" value="ECO:0007669"/>
    <property type="project" value="UniProtKB-EC"/>
</dbReference>
<keyword evidence="1" id="KW-0378">Hydrolase</keyword>
<feature type="domain" description="DNA helicase Pif1-like DEAD-box helicase" evidence="2">
    <location>
        <begin position="1"/>
        <end position="72"/>
    </location>
</feature>
<dbReference type="PANTHER" id="PTHR10492:SF57">
    <property type="entry name" value="ATP-DEPENDENT DNA HELICASE"/>
    <property type="match status" value="1"/>
</dbReference>
<organism evidence="3 4">
    <name type="scientific">Parnassius mnemosyne</name>
    <name type="common">clouded apollo</name>
    <dbReference type="NCBI Taxonomy" id="213953"/>
    <lineage>
        <taxon>Eukaryota</taxon>
        <taxon>Metazoa</taxon>
        <taxon>Ecdysozoa</taxon>
        <taxon>Arthropoda</taxon>
        <taxon>Hexapoda</taxon>
        <taxon>Insecta</taxon>
        <taxon>Pterygota</taxon>
        <taxon>Neoptera</taxon>
        <taxon>Endopterygota</taxon>
        <taxon>Lepidoptera</taxon>
        <taxon>Glossata</taxon>
        <taxon>Ditrysia</taxon>
        <taxon>Papilionoidea</taxon>
        <taxon>Papilionidae</taxon>
        <taxon>Parnassiinae</taxon>
        <taxon>Parnassini</taxon>
        <taxon>Parnassius</taxon>
        <taxon>Driopa</taxon>
    </lineage>
</organism>
<accession>A0AAV1KBU2</accession>
<name>A0AAV1KBU2_9NEOP</name>
<reference evidence="3 4" key="1">
    <citation type="submission" date="2023-11" db="EMBL/GenBank/DDBJ databases">
        <authorList>
            <person name="Hedman E."/>
            <person name="Englund M."/>
            <person name="Stromberg M."/>
            <person name="Nyberg Akerstrom W."/>
            <person name="Nylinder S."/>
            <person name="Jareborg N."/>
            <person name="Kallberg Y."/>
            <person name="Kronander E."/>
        </authorList>
    </citation>
    <scope>NUCLEOTIDE SEQUENCE [LARGE SCALE GENOMIC DNA]</scope>
</reference>
<proteinExistence type="inferred from homology"/>
<dbReference type="EC" id="5.6.2.3" evidence="1"/>
<dbReference type="GO" id="GO:0006281">
    <property type="term" value="P:DNA repair"/>
    <property type="evidence" value="ECO:0007669"/>
    <property type="project" value="UniProtKB-KW"/>
</dbReference>
<comment type="caution">
    <text evidence="3">The sequence shown here is derived from an EMBL/GenBank/DDBJ whole genome shotgun (WGS) entry which is preliminary data.</text>
</comment>